<dbReference type="EMBL" id="FOHE01000003">
    <property type="protein sequence ID" value="SES91653.1"/>
    <property type="molecule type" value="Genomic_DNA"/>
</dbReference>
<feature type="transmembrane region" description="Helical" evidence="9">
    <location>
        <begin position="70"/>
        <end position="95"/>
    </location>
</feature>
<dbReference type="STRING" id="930131.SAMN05216389_103171"/>
<evidence type="ECO:0000256" key="5">
    <source>
        <dbReference type="ARBA" id="ARBA00022692"/>
    </source>
</evidence>
<comment type="similarity">
    <text evidence="2 8">Belongs to the sodium:solute symporter (SSF) (TC 2.A.21) family.</text>
</comment>
<keyword evidence="4" id="KW-1003">Cell membrane</keyword>
<evidence type="ECO:0000256" key="9">
    <source>
        <dbReference type="SAM" id="Phobius"/>
    </source>
</evidence>
<protein>
    <submittedName>
        <fullName evidence="10">Sodium/pantothenate symporter</fullName>
    </submittedName>
</protein>
<feature type="transmembrane region" description="Helical" evidence="9">
    <location>
        <begin position="365"/>
        <end position="386"/>
    </location>
</feature>
<keyword evidence="5 9" id="KW-0812">Transmembrane</keyword>
<dbReference type="InterPro" id="IPR038377">
    <property type="entry name" value="Na/Glc_symporter_sf"/>
</dbReference>
<gene>
    <name evidence="10" type="ORF">SAMN05216389_103171</name>
</gene>
<dbReference type="GO" id="GO:0005886">
    <property type="term" value="C:plasma membrane"/>
    <property type="evidence" value="ECO:0007669"/>
    <property type="project" value="TreeGrafter"/>
</dbReference>
<dbReference type="GO" id="GO:0036376">
    <property type="term" value="P:sodium ion export across plasma membrane"/>
    <property type="evidence" value="ECO:0007669"/>
    <property type="project" value="InterPro"/>
</dbReference>
<dbReference type="InterPro" id="IPR050277">
    <property type="entry name" value="Sodium:Solute_Symporter"/>
</dbReference>
<feature type="transmembrane region" description="Helical" evidence="9">
    <location>
        <begin position="423"/>
        <end position="443"/>
    </location>
</feature>
<evidence type="ECO:0000256" key="8">
    <source>
        <dbReference type="RuleBase" id="RU362091"/>
    </source>
</evidence>
<dbReference type="PANTHER" id="PTHR48086:SF4">
    <property type="entry name" value="SODIUM_PANTOTHENATE SYMPORTER"/>
    <property type="match status" value="1"/>
</dbReference>
<dbReference type="InterPro" id="IPR001734">
    <property type="entry name" value="Na/solute_symporter"/>
</dbReference>
<proteinExistence type="inferred from homology"/>
<dbReference type="NCBIfam" id="TIGR00813">
    <property type="entry name" value="sss"/>
    <property type="match status" value="1"/>
</dbReference>
<dbReference type="Pfam" id="PF00474">
    <property type="entry name" value="SSF"/>
    <property type="match status" value="1"/>
</dbReference>
<dbReference type="NCBIfam" id="TIGR02119">
    <property type="entry name" value="panF"/>
    <property type="match status" value="1"/>
</dbReference>
<keyword evidence="3" id="KW-0813">Transport</keyword>
<evidence type="ECO:0000313" key="11">
    <source>
        <dbReference type="Proteomes" id="UP000198618"/>
    </source>
</evidence>
<accession>A0A1I0AEJ1</accession>
<dbReference type="GO" id="GO:0015081">
    <property type="term" value="F:sodium ion transmembrane transporter activity"/>
    <property type="evidence" value="ECO:0007669"/>
    <property type="project" value="InterPro"/>
</dbReference>
<dbReference type="PROSITE" id="PS00456">
    <property type="entry name" value="NA_SOLUT_SYMP_1"/>
    <property type="match status" value="1"/>
</dbReference>
<dbReference type="RefSeq" id="WP_090867516.1">
    <property type="nucleotide sequence ID" value="NZ_FOHE01000003.1"/>
</dbReference>
<dbReference type="InterPro" id="IPR018212">
    <property type="entry name" value="Na/solute_symporter_CS"/>
</dbReference>
<evidence type="ECO:0000313" key="10">
    <source>
        <dbReference type="EMBL" id="SES91653.1"/>
    </source>
</evidence>
<evidence type="ECO:0000256" key="4">
    <source>
        <dbReference type="ARBA" id="ARBA00022475"/>
    </source>
</evidence>
<evidence type="ECO:0000256" key="2">
    <source>
        <dbReference type="ARBA" id="ARBA00006434"/>
    </source>
</evidence>
<reference evidence="10 11" key="1">
    <citation type="submission" date="2016-10" db="EMBL/GenBank/DDBJ databases">
        <authorList>
            <person name="de Groot N.N."/>
        </authorList>
    </citation>
    <scope>NUCLEOTIDE SEQUENCE [LARGE SCALE GENOMIC DNA]</scope>
    <source>
        <strain evidence="10 11">IBRC-M 10780</strain>
    </source>
</reference>
<feature type="transmembrane region" description="Helical" evidence="9">
    <location>
        <begin position="191"/>
        <end position="215"/>
    </location>
</feature>
<comment type="subcellular location">
    <subcellularLocation>
        <location evidence="1">Membrane</location>
        <topology evidence="1">Multi-pass membrane protein</topology>
    </subcellularLocation>
</comment>
<feature type="transmembrane region" description="Helical" evidence="9">
    <location>
        <begin position="235"/>
        <end position="254"/>
    </location>
</feature>
<dbReference type="Proteomes" id="UP000198618">
    <property type="component" value="Unassembled WGS sequence"/>
</dbReference>
<evidence type="ECO:0000256" key="3">
    <source>
        <dbReference type="ARBA" id="ARBA00022448"/>
    </source>
</evidence>
<feature type="transmembrane region" description="Helical" evidence="9">
    <location>
        <begin position="124"/>
        <end position="145"/>
    </location>
</feature>
<dbReference type="AlphaFoldDB" id="A0A1I0AEJ1"/>
<dbReference type="PANTHER" id="PTHR48086">
    <property type="entry name" value="SODIUM/PROLINE SYMPORTER-RELATED"/>
    <property type="match status" value="1"/>
</dbReference>
<feature type="transmembrane region" description="Helical" evidence="9">
    <location>
        <begin position="392"/>
        <end position="416"/>
    </location>
</feature>
<evidence type="ECO:0000256" key="7">
    <source>
        <dbReference type="ARBA" id="ARBA00023136"/>
    </source>
</evidence>
<feature type="transmembrane region" description="Helical" evidence="9">
    <location>
        <begin position="320"/>
        <end position="344"/>
    </location>
</feature>
<sequence length="489" mass="52608">MNWGVVFPLIIFVIVVFLVGIWSNRKMAGSKSFLSDYFLGSREFGGLVLAMTMVATYGSASSFLGGPGAAYSIGLGWVLLAMSQVATGYFVLLVLGKKFAIVTRRFNAVTLIDFLKERYKSSAVVLLSAVSIIVFLFSAMAAQWVGGAYLIQSITGISYVSALFIFTISVLIYVVIGGFRAVAMTDTIQGVVMFFGTLVLLIAVVIAGGGLNNIFADLMNENPNLVTPYGQDGQLTGLYVSSFWILVGVGVVALPQVAVRAMSYKNAKSMHRALLIGTIVVGFIMLNMHLIGVFARPVLPGIEVADQVIPMVALDVLPPWLAGIILAAPLAAMMSTVDSLLLLVSSSIVKDVYINYVKPDATESLVKKLSLGVTAVIGTVAFLLAISPPELLIFLNLFAFGGLEAAFIWPLVLGLYWKFANKYGAIASMIAGITSYIGIHLYNEQYGELLGVHTVTIPVVLSLITFIVFSLLFKQEAYYFPTKNINKSA</sequence>
<evidence type="ECO:0000256" key="6">
    <source>
        <dbReference type="ARBA" id="ARBA00022989"/>
    </source>
</evidence>
<dbReference type="InterPro" id="IPR011849">
    <property type="entry name" value="Na/pantothenate_symporter"/>
</dbReference>
<dbReference type="CDD" id="cd10327">
    <property type="entry name" value="SLC5sbd_PanF"/>
    <property type="match status" value="1"/>
</dbReference>
<feature type="transmembrane region" description="Helical" evidence="9">
    <location>
        <begin position="157"/>
        <end position="179"/>
    </location>
</feature>
<dbReference type="GO" id="GO:0015233">
    <property type="term" value="F:pantothenate transmembrane transporter activity"/>
    <property type="evidence" value="ECO:0007669"/>
    <property type="project" value="InterPro"/>
</dbReference>
<evidence type="ECO:0000256" key="1">
    <source>
        <dbReference type="ARBA" id="ARBA00004141"/>
    </source>
</evidence>
<keyword evidence="6 9" id="KW-1133">Transmembrane helix</keyword>
<keyword evidence="7 9" id="KW-0472">Membrane</keyword>
<dbReference type="PROSITE" id="PS50283">
    <property type="entry name" value="NA_SOLUT_SYMP_3"/>
    <property type="match status" value="1"/>
</dbReference>
<dbReference type="OrthoDB" id="9810181at2"/>
<feature type="transmembrane region" description="Helical" evidence="9">
    <location>
        <begin position="455"/>
        <end position="473"/>
    </location>
</feature>
<dbReference type="Gene3D" id="1.20.1730.10">
    <property type="entry name" value="Sodium/glucose cotransporter"/>
    <property type="match status" value="1"/>
</dbReference>
<name>A0A1I0AEJ1_9BACI</name>
<feature type="transmembrane region" description="Helical" evidence="9">
    <location>
        <begin position="6"/>
        <end position="23"/>
    </location>
</feature>
<organism evidence="10 11">
    <name type="scientific">Oceanobacillus limi</name>
    <dbReference type="NCBI Taxonomy" id="930131"/>
    <lineage>
        <taxon>Bacteria</taxon>
        <taxon>Bacillati</taxon>
        <taxon>Bacillota</taxon>
        <taxon>Bacilli</taxon>
        <taxon>Bacillales</taxon>
        <taxon>Bacillaceae</taxon>
        <taxon>Oceanobacillus</taxon>
    </lineage>
</organism>
<keyword evidence="11" id="KW-1185">Reference proteome</keyword>
<feature type="transmembrane region" description="Helical" evidence="9">
    <location>
        <begin position="44"/>
        <end position="64"/>
    </location>
</feature>
<feature type="transmembrane region" description="Helical" evidence="9">
    <location>
        <begin position="274"/>
        <end position="295"/>
    </location>
</feature>